<gene>
    <name evidence="2" type="ORF">CBOVIS_LOCUS10939</name>
</gene>
<name>A0A8S1F606_9PELO</name>
<reference evidence="2 3" key="1">
    <citation type="submission" date="2020-04" db="EMBL/GenBank/DDBJ databases">
        <authorList>
            <person name="Laetsch R D."/>
            <person name="Stevens L."/>
            <person name="Kumar S."/>
            <person name="Blaxter L. M."/>
        </authorList>
    </citation>
    <scope>NUCLEOTIDE SEQUENCE [LARGE SCALE GENOMIC DNA]</scope>
</reference>
<protein>
    <recommendedName>
        <fullName evidence="4">Glycosyl hydrolase family 38 C-terminal domain-containing protein</fullName>
    </recommendedName>
</protein>
<sequence>MLRRRRSLLLLIVCLCHFSNAAPLEQMSRIVFASDVEPNSTLTLDFARNTVTFQSQIFSLIDASNVFSENGEKLPVYGESVLRFTLINKNSEKSPSNEPAIIYFVPLSDNHVATVYDLTTSMRIRVDSNNIANRFITLLSPKGAVKLSHFDDINGYTQLVISAGGVEEAQNRNYTIYNLEEAESRTTVPMLIAEPVVTLRKLLAVTKSDFAVTAQPYKIESTTITIPMNWSDFTVALSPNYRVRAESRSIRYIFNAALDNSQFDVFLTAHLDDMSNLTIIHDGYAGMGIET</sequence>
<evidence type="ECO:0000256" key="1">
    <source>
        <dbReference type="SAM" id="SignalP"/>
    </source>
</evidence>
<evidence type="ECO:0000313" key="3">
    <source>
        <dbReference type="Proteomes" id="UP000494206"/>
    </source>
</evidence>
<dbReference type="Proteomes" id="UP000494206">
    <property type="component" value="Unassembled WGS sequence"/>
</dbReference>
<feature type="signal peptide" evidence="1">
    <location>
        <begin position="1"/>
        <end position="21"/>
    </location>
</feature>
<evidence type="ECO:0008006" key="4">
    <source>
        <dbReference type="Google" id="ProtNLM"/>
    </source>
</evidence>
<accession>A0A8S1F606</accession>
<dbReference type="EMBL" id="CADEPM010000008">
    <property type="protein sequence ID" value="CAB3409265.1"/>
    <property type="molecule type" value="Genomic_DNA"/>
</dbReference>
<dbReference type="AlphaFoldDB" id="A0A8S1F606"/>
<keyword evidence="1" id="KW-0732">Signal</keyword>
<comment type="caution">
    <text evidence="2">The sequence shown here is derived from an EMBL/GenBank/DDBJ whole genome shotgun (WGS) entry which is preliminary data.</text>
</comment>
<keyword evidence="3" id="KW-1185">Reference proteome</keyword>
<feature type="chain" id="PRO_5035847348" description="Glycosyl hydrolase family 38 C-terminal domain-containing protein" evidence="1">
    <location>
        <begin position="22"/>
        <end position="291"/>
    </location>
</feature>
<evidence type="ECO:0000313" key="2">
    <source>
        <dbReference type="EMBL" id="CAB3409265.1"/>
    </source>
</evidence>
<dbReference type="OrthoDB" id="5850721at2759"/>
<proteinExistence type="predicted"/>
<organism evidence="2 3">
    <name type="scientific">Caenorhabditis bovis</name>
    <dbReference type="NCBI Taxonomy" id="2654633"/>
    <lineage>
        <taxon>Eukaryota</taxon>
        <taxon>Metazoa</taxon>
        <taxon>Ecdysozoa</taxon>
        <taxon>Nematoda</taxon>
        <taxon>Chromadorea</taxon>
        <taxon>Rhabditida</taxon>
        <taxon>Rhabditina</taxon>
        <taxon>Rhabditomorpha</taxon>
        <taxon>Rhabditoidea</taxon>
        <taxon>Rhabditidae</taxon>
        <taxon>Peloderinae</taxon>
        <taxon>Caenorhabditis</taxon>
    </lineage>
</organism>